<keyword evidence="2" id="KW-1185">Reference proteome</keyword>
<evidence type="ECO:0000313" key="2">
    <source>
        <dbReference type="Proteomes" id="UP000479000"/>
    </source>
</evidence>
<name>A0A6H5HHP1_9HEMI</name>
<dbReference type="AlphaFoldDB" id="A0A6H5HHP1"/>
<gene>
    <name evidence="1" type="ORF">NTEN_LOCUS20507</name>
</gene>
<sequence length="71" mass="7763">MGRVVLGQRDQADDGQEPAAVSVGRTLARLLEPAKIGGSGLTVLRRNRILWRSGLNCWEMVGEETVCIVEK</sequence>
<reference evidence="1 2" key="1">
    <citation type="submission" date="2020-02" db="EMBL/GenBank/DDBJ databases">
        <authorList>
            <person name="Ferguson B K."/>
        </authorList>
    </citation>
    <scope>NUCLEOTIDE SEQUENCE [LARGE SCALE GENOMIC DNA]</scope>
</reference>
<accession>A0A6H5HHP1</accession>
<dbReference type="EMBL" id="CADCXU010030230">
    <property type="protein sequence ID" value="CAB0016281.1"/>
    <property type="molecule type" value="Genomic_DNA"/>
</dbReference>
<dbReference type="Proteomes" id="UP000479000">
    <property type="component" value="Unassembled WGS sequence"/>
</dbReference>
<protein>
    <submittedName>
        <fullName evidence="1">Uncharacterized protein</fullName>
    </submittedName>
</protein>
<proteinExistence type="predicted"/>
<organism evidence="1 2">
    <name type="scientific">Nesidiocoris tenuis</name>
    <dbReference type="NCBI Taxonomy" id="355587"/>
    <lineage>
        <taxon>Eukaryota</taxon>
        <taxon>Metazoa</taxon>
        <taxon>Ecdysozoa</taxon>
        <taxon>Arthropoda</taxon>
        <taxon>Hexapoda</taxon>
        <taxon>Insecta</taxon>
        <taxon>Pterygota</taxon>
        <taxon>Neoptera</taxon>
        <taxon>Paraneoptera</taxon>
        <taxon>Hemiptera</taxon>
        <taxon>Heteroptera</taxon>
        <taxon>Panheteroptera</taxon>
        <taxon>Cimicomorpha</taxon>
        <taxon>Miridae</taxon>
        <taxon>Dicyphina</taxon>
        <taxon>Nesidiocoris</taxon>
    </lineage>
</organism>
<evidence type="ECO:0000313" key="1">
    <source>
        <dbReference type="EMBL" id="CAB0016281.1"/>
    </source>
</evidence>